<keyword evidence="4" id="KW-0812">Transmembrane</keyword>
<comment type="caution">
    <text evidence="10">The sequence shown here is derived from an EMBL/GenBank/DDBJ whole genome shotgun (WGS) entry which is preliminary data.</text>
</comment>
<keyword evidence="11" id="KW-1185">Reference proteome</keyword>
<reference evidence="10 11" key="1">
    <citation type="submission" date="2024-05" db="EMBL/GenBank/DDBJ databases">
        <title>Three bacterial strains, DH-69, EH-24, and ECK-19 isolated from coastal sediments.</title>
        <authorList>
            <person name="Ye Y.-Q."/>
            <person name="Du Z.-J."/>
        </authorList>
    </citation>
    <scope>NUCLEOTIDE SEQUENCE [LARGE SCALE GENOMIC DNA]</scope>
    <source>
        <strain evidence="10 11">ECK-19</strain>
    </source>
</reference>
<keyword evidence="7" id="KW-0333">Golgi apparatus</keyword>
<dbReference type="Pfam" id="PF03567">
    <property type="entry name" value="Sulfotransfer_2"/>
    <property type="match status" value="1"/>
</dbReference>
<keyword evidence="3" id="KW-0808">Transferase</keyword>
<comment type="subcellular location">
    <subcellularLocation>
        <location evidence="1">Golgi apparatus membrane</location>
        <topology evidence="1">Single-pass type II membrane protein</topology>
    </subcellularLocation>
</comment>
<evidence type="ECO:0000256" key="3">
    <source>
        <dbReference type="ARBA" id="ARBA00022679"/>
    </source>
</evidence>
<dbReference type="InterPro" id="IPR007734">
    <property type="entry name" value="Heparan_SO4_2-O-STrfase"/>
</dbReference>
<evidence type="ECO:0000256" key="4">
    <source>
        <dbReference type="ARBA" id="ARBA00022692"/>
    </source>
</evidence>
<protein>
    <submittedName>
        <fullName evidence="10">Sulfotransferase family 2 domain-containing protein</fullName>
    </submittedName>
</protein>
<dbReference type="InterPro" id="IPR027417">
    <property type="entry name" value="P-loop_NTPase"/>
</dbReference>
<evidence type="ECO:0000256" key="6">
    <source>
        <dbReference type="ARBA" id="ARBA00022989"/>
    </source>
</evidence>
<proteinExistence type="inferred from homology"/>
<dbReference type="PANTHER" id="PTHR12129:SF15">
    <property type="entry name" value="URONYL 2-SULFOTRANSFERASE"/>
    <property type="match status" value="1"/>
</dbReference>
<keyword evidence="5" id="KW-0735">Signal-anchor</keyword>
<dbReference type="RefSeq" id="WP_369313271.1">
    <property type="nucleotide sequence ID" value="NZ_JBEHZE010000001.1"/>
</dbReference>
<keyword evidence="9" id="KW-0325">Glycoprotein</keyword>
<name>A0ABV3Z7K3_9PROT</name>
<dbReference type="Proteomes" id="UP001560685">
    <property type="component" value="Unassembled WGS sequence"/>
</dbReference>
<dbReference type="PANTHER" id="PTHR12129">
    <property type="entry name" value="HEPARAN SULFATE 2-O-SULFOTRANSFERASE"/>
    <property type="match status" value="1"/>
</dbReference>
<organism evidence="10 11">
    <name type="scientific">Hyphococcus lacteus</name>
    <dbReference type="NCBI Taxonomy" id="3143536"/>
    <lineage>
        <taxon>Bacteria</taxon>
        <taxon>Pseudomonadati</taxon>
        <taxon>Pseudomonadota</taxon>
        <taxon>Alphaproteobacteria</taxon>
        <taxon>Parvularculales</taxon>
        <taxon>Parvularculaceae</taxon>
        <taxon>Hyphococcus</taxon>
    </lineage>
</organism>
<evidence type="ECO:0000256" key="5">
    <source>
        <dbReference type="ARBA" id="ARBA00022968"/>
    </source>
</evidence>
<sequence length="229" mass="26805">MKKYDPKSPLIVSHIPKTAGTSVRELFSGWYGPNLLLHYKDGKRPPVRDLTNLPEPEKPVALYGHFTRNRGFGIEKYYPQIDQFIAIFREPLDRAVSGYFFKTQNEAMRKAFWGTAQLTLDQYVTRRSSRFTRGGPETVLNFLPRAINENNFKDFIESHFVEVGITERLDTSMVRIAEKLGFEFDVSQLQHLNAVKRTHEVSSKTIAKFREHNELEYRIYDYVRSKYDD</sequence>
<gene>
    <name evidence="10" type="ORF">ABFZ84_07115</name>
</gene>
<evidence type="ECO:0000313" key="10">
    <source>
        <dbReference type="EMBL" id="MEX6633317.1"/>
    </source>
</evidence>
<evidence type="ECO:0000256" key="2">
    <source>
        <dbReference type="ARBA" id="ARBA00010569"/>
    </source>
</evidence>
<dbReference type="Gene3D" id="3.40.50.300">
    <property type="entry name" value="P-loop containing nucleotide triphosphate hydrolases"/>
    <property type="match status" value="1"/>
</dbReference>
<evidence type="ECO:0000256" key="9">
    <source>
        <dbReference type="ARBA" id="ARBA00023180"/>
    </source>
</evidence>
<dbReference type="SUPFAM" id="SSF52540">
    <property type="entry name" value="P-loop containing nucleoside triphosphate hydrolases"/>
    <property type="match status" value="1"/>
</dbReference>
<dbReference type="InterPro" id="IPR005331">
    <property type="entry name" value="Sulfotransferase"/>
</dbReference>
<evidence type="ECO:0000313" key="11">
    <source>
        <dbReference type="Proteomes" id="UP001560685"/>
    </source>
</evidence>
<accession>A0ABV3Z7K3</accession>
<evidence type="ECO:0000256" key="1">
    <source>
        <dbReference type="ARBA" id="ARBA00004323"/>
    </source>
</evidence>
<evidence type="ECO:0000256" key="7">
    <source>
        <dbReference type="ARBA" id="ARBA00023034"/>
    </source>
</evidence>
<evidence type="ECO:0000256" key="8">
    <source>
        <dbReference type="ARBA" id="ARBA00023136"/>
    </source>
</evidence>
<keyword evidence="6" id="KW-1133">Transmembrane helix</keyword>
<keyword evidence="8" id="KW-0472">Membrane</keyword>
<dbReference type="EMBL" id="JBEHZE010000001">
    <property type="protein sequence ID" value="MEX6633317.1"/>
    <property type="molecule type" value="Genomic_DNA"/>
</dbReference>
<comment type="similarity">
    <text evidence="2">Belongs to the sulfotransferase 3 family.</text>
</comment>